<dbReference type="EMBL" id="JAGSIE010000024">
    <property type="protein sequence ID" value="MBR7554162.1"/>
    <property type="molecule type" value="Genomic_DNA"/>
</dbReference>
<feature type="transmembrane region" description="Helical" evidence="14">
    <location>
        <begin position="65"/>
        <end position="87"/>
    </location>
</feature>
<dbReference type="InterPro" id="IPR001734">
    <property type="entry name" value="Na/solute_symporter"/>
</dbReference>
<gene>
    <name evidence="15" type="primary">putP</name>
    <name evidence="15" type="ORF">KC820_08345</name>
</gene>
<feature type="transmembrane region" description="Helical" evidence="14">
    <location>
        <begin position="6"/>
        <end position="27"/>
    </location>
</feature>
<dbReference type="PANTHER" id="PTHR48086">
    <property type="entry name" value="SODIUM/PROLINE SYMPORTER-RELATED"/>
    <property type="match status" value="1"/>
</dbReference>
<feature type="transmembrane region" description="Helical" evidence="14">
    <location>
        <begin position="39"/>
        <end position="59"/>
    </location>
</feature>
<dbReference type="GO" id="GO:0005886">
    <property type="term" value="C:plasma membrane"/>
    <property type="evidence" value="ECO:0007669"/>
    <property type="project" value="UniProtKB-SubCell"/>
</dbReference>
<evidence type="ECO:0000256" key="9">
    <source>
        <dbReference type="ARBA" id="ARBA00023065"/>
    </source>
</evidence>
<comment type="function">
    <text evidence="14">Catalyzes the sodium-dependent uptake of extracellular L-proline.</text>
</comment>
<evidence type="ECO:0000256" key="14">
    <source>
        <dbReference type="RuleBase" id="RU366012"/>
    </source>
</evidence>
<keyword evidence="5 14" id="KW-0812">Transmembrane</keyword>
<dbReference type="NCBIfam" id="TIGR00813">
    <property type="entry name" value="sss"/>
    <property type="match status" value="1"/>
</dbReference>
<dbReference type="GO" id="GO:0031402">
    <property type="term" value="F:sodium ion binding"/>
    <property type="evidence" value="ECO:0007669"/>
    <property type="project" value="UniProtKB-UniRule"/>
</dbReference>
<comment type="similarity">
    <text evidence="2 13">Belongs to the sodium:solute symporter (SSF) (TC 2.A.21) family.</text>
</comment>
<evidence type="ECO:0000256" key="7">
    <source>
        <dbReference type="ARBA" id="ARBA00022989"/>
    </source>
</evidence>
<reference evidence="15 16" key="1">
    <citation type="submission" date="2021-04" db="EMBL/GenBank/DDBJ databases">
        <title>Allobacillus sp. nov. SKP8-2 isolated from shrimp paste.</title>
        <authorList>
            <person name="Tanasupawat S."/>
            <person name="Yiamsombat S."/>
            <person name="Kanchanasin P."/>
            <person name="Kuncharoen N."/>
        </authorList>
    </citation>
    <scope>NUCLEOTIDE SEQUENCE [LARGE SCALE GENOMIC DNA]</scope>
    <source>
        <strain evidence="15 16">SKP8-2</strain>
    </source>
</reference>
<keyword evidence="9 14" id="KW-0406">Ion transport</keyword>
<evidence type="ECO:0000256" key="11">
    <source>
        <dbReference type="ARBA" id="ARBA00023201"/>
    </source>
</evidence>
<dbReference type="PROSITE" id="PS50283">
    <property type="entry name" value="NA_SOLUT_SYMP_3"/>
    <property type="match status" value="1"/>
</dbReference>
<comment type="catalytic activity">
    <reaction evidence="12">
        <text>L-proline(in) + Na(+)(in) = L-proline(out) + Na(+)(out)</text>
        <dbReference type="Rhea" id="RHEA:28967"/>
        <dbReference type="ChEBI" id="CHEBI:29101"/>
        <dbReference type="ChEBI" id="CHEBI:60039"/>
    </reaction>
</comment>
<dbReference type="AlphaFoldDB" id="A0A941CUF5"/>
<evidence type="ECO:0000256" key="4">
    <source>
        <dbReference type="ARBA" id="ARBA00022475"/>
    </source>
</evidence>
<feature type="transmembrane region" description="Helical" evidence="14">
    <location>
        <begin position="380"/>
        <end position="400"/>
    </location>
</feature>
<evidence type="ECO:0000256" key="1">
    <source>
        <dbReference type="ARBA" id="ARBA00004651"/>
    </source>
</evidence>
<evidence type="ECO:0000256" key="3">
    <source>
        <dbReference type="ARBA" id="ARBA00022448"/>
    </source>
</evidence>
<comment type="subcellular location">
    <subcellularLocation>
        <location evidence="1 14">Cell membrane</location>
        <topology evidence="1 14">Multi-pass membrane protein</topology>
    </subcellularLocation>
</comment>
<evidence type="ECO:0000256" key="13">
    <source>
        <dbReference type="RuleBase" id="RU362091"/>
    </source>
</evidence>
<dbReference type="NCBIfam" id="TIGR02121">
    <property type="entry name" value="Na_Pro_sym"/>
    <property type="match status" value="1"/>
</dbReference>
<protein>
    <recommendedName>
        <fullName evidence="14">Sodium/proline symporter</fullName>
    </recommendedName>
    <alternativeName>
        <fullName evidence="14">Proline permease</fullName>
    </alternativeName>
</protein>
<evidence type="ECO:0000256" key="12">
    <source>
        <dbReference type="ARBA" id="ARBA00033708"/>
    </source>
</evidence>
<evidence type="ECO:0000256" key="5">
    <source>
        <dbReference type="ARBA" id="ARBA00022692"/>
    </source>
</evidence>
<keyword evidence="7 14" id="KW-1133">Transmembrane helix</keyword>
<feature type="transmembrane region" description="Helical" evidence="14">
    <location>
        <begin position="438"/>
        <end position="458"/>
    </location>
</feature>
<feature type="transmembrane region" description="Helical" evidence="14">
    <location>
        <begin position="123"/>
        <end position="142"/>
    </location>
</feature>
<evidence type="ECO:0000256" key="8">
    <source>
        <dbReference type="ARBA" id="ARBA00023053"/>
    </source>
</evidence>
<accession>A0A941CUF5</accession>
<evidence type="ECO:0000256" key="6">
    <source>
        <dbReference type="ARBA" id="ARBA00022847"/>
    </source>
</evidence>
<evidence type="ECO:0000256" key="2">
    <source>
        <dbReference type="ARBA" id="ARBA00006434"/>
    </source>
</evidence>
<keyword evidence="11 14" id="KW-0739">Sodium transport</keyword>
<evidence type="ECO:0000313" key="16">
    <source>
        <dbReference type="Proteomes" id="UP000675431"/>
    </source>
</evidence>
<feature type="transmembrane region" description="Helical" evidence="14">
    <location>
        <begin position="191"/>
        <end position="215"/>
    </location>
</feature>
<feature type="transmembrane region" description="Helical" evidence="14">
    <location>
        <begin position="245"/>
        <end position="266"/>
    </location>
</feature>
<dbReference type="GO" id="GO:0015193">
    <property type="term" value="F:L-proline transmembrane transporter activity"/>
    <property type="evidence" value="ECO:0007669"/>
    <property type="project" value="TreeGrafter"/>
</dbReference>
<feature type="transmembrane region" description="Helical" evidence="14">
    <location>
        <begin position="287"/>
        <end position="313"/>
    </location>
</feature>
<comment type="caution">
    <text evidence="15">The sequence shown here is derived from an EMBL/GenBank/DDBJ whole genome shotgun (WGS) entry which is preliminary data.</text>
</comment>
<dbReference type="InterPro" id="IPR038377">
    <property type="entry name" value="Na/Glc_symporter_sf"/>
</dbReference>
<dbReference type="InterPro" id="IPR011851">
    <property type="entry name" value="Na/Pro_symporter"/>
</dbReference>
<dbReference type="PANTHER" id="PTHR48086:SF3">
    <property type="entry name" value="SODIUM_PROLINE SYMPORTER"/>
    <property type="match status" value="1"/>
</dbReference>
<dbReference type="Proteomes" id="UP000675431">
    <property type="component" value="Unassembled WGS sequence"/>
</dbReference>
<keyword evidence="16" id="KW-1185">Reference proteome</keyword>
<dbReference type="Gene3D" id="1.20.1730.10">
    <property type="entry name" value="Sodium/glucose cotransporter"/>
    <property type="match status" value="1"/>
</dbReference>
<keyword evidence="3 14" id="KW-0813">Transport</keyword>
<keyword evidence="10 14" id="KW-0472">Membrane</keyword>
<feature type="transmembrane region" description="Helical" evidence="14">
    <location>
        <begin position="412"/>
        <end position="431"/>
    </location>
</feature>
<name>A0A941CUF5_9BACI</name>
<feature type="transmembrane region" description="Helical" evidence="14">
    <location>
        <begin position="162"/>
        <end position="184"/>
    </location>
</feature>
<dbReference type="RefSeq" id="WP_212370211.1">
    <property type="nucleotide sequence ID" value="NZ_JAGSIE010000024.1"/>
</dbReference>
<keyword evidence="8 14" id="KW-0915">Sodium</keyword>
<dbReference type="GO" id="GO:0005298">
    <property type="term" value="F:proline:sodium symporter activity"/>
    <property type="evidence" value="ECO:0007669"/>
    <property type="project" value="UniProtKB-UniRule"/>
</dbReference>
<organism evidence="15 16">
    <name type="scientific">Allobacillus saliphilus</name>
    <dbReference type="NCBI Taxonomy" id="2912308"/>
    <lineage>
        <taxon>Bacteria</taxon>
        <taxon>Bacillati</taxon>
        <taxon>Bacillota</taxon>
        <taxon>Bacilli</taxon>
        <taxon>Bacillales</taxon>
        <taxon>Bacillaceae</taxon>
        <taxon>Allobacillus</taxon>
    </lineage>
</organism>
<keyword evidence="4 14" id="KW-1003">Cell membrane</keyword>
<evidence type="ECO:0000313" key="15">
    <source>
        <dbReference type="EMBL" id="MBR7554162.1"/>
    </source>
</evidence>
<dbReference type="GO" id="GO:0015824">
    <property type="term" value="P:proline transport"/>
    <property type="evidence" value="ECO:0007669"/>
    <property type="project" value="UniProtKB-UniRule"/>
</dbReference>
<dbReference type="InterPro" id="IPR050277">
    <property type="entry name" value="Sodium:Solute_Symporter"/>
</dbReference>
<dbReference type="Pfam" id="PF00474">
    <property type="entry name" value="SSF"/>
    <property type="match status" value="1"/>
</dbReference>
<proteinExistence type="inferred from homology"/>
<sequence>MNPTYITFLLYLIVLLAIGITTYRMTNTMSDYILGGRRLGSWVTAFSASASDFSGWLLLGLPGAAYAAGFGQWSLWLAVGLAIGAMFNWRFVAKRLRVYTQFSNDSITLPEFFENRFRDRSNLLRLISALFILAFFLFYTASGLVAGAKLFEGTFDFNYHNALLIGAVVIVAYTFLGGFLAVSFTDFIQAFLMFVALAITAIVGVYEIGGFGALFESMGSVRESLTDAFAGTAYDQGNGILWESAGAIGIVGIISALAWGLGYFGQPHILVRFMAIRSHKEIRKSRLIAMIMGVVIPLYSSLLVGMIGIVSISEPLADPEQVFIVLVQMTYNPWVAGFLLAAVLAAIMSTVDSQLLVSSSALTEDFYRRFFRRSASEKELVWVGRISVLLIAVIAVILAWNESSSVLDLVSYAWAGFGATFGPPILFSLFWRKTTRNGVLAGMIVGGLTVMTWSLTGFEIYEMVPGFLFGSLTIILVSVIGKGPSEEITEEYDKVVSNL</sequence>
<dbReference type="CDD" id="cd11475">
    <property type="entry name" value="SLC5sbd_PutP"/>
    <property type="match status" value="1"/>
</dbReference>
<keyword evidence="6 14" id="KW-0769">Symport</keyword>
<feature type="transmembrane region" description="Helical" evidence="14">
    <location>
        <begin position="333"/>
        <end position="359"/>
    </location>
</feature>
<keyword evidence="14" id="KW-0029">Amino-acid transport</keyword>
<evidence type="ECO:0000256" key="10">
    <source>
        <dbReference type="ARBA" id="ARBA00023136"/>
    </source>
</evidence>